<dbReference type="EMBL" id="AP027081">
    <property type="protein sequence ID" value="BDU76043.1"/>
    <property type="molecule type" value="Genomic_DNA"/>
</dbReference>
<keyword evidence="2" id="KW-1185">Reference proteome</keyword>
<dbReference type="Pfam" id="PF26358">
    <property type="entry name" value="EcdD_BsdD_detox"/>
    <property type="match status" value="1"/>
</dbReference>
<name>A0AA48KF32_9BACT</name>
<dbReference type="RefSeq" id="WP_243333939.1">
    <property type="nucleotide sequence ID" value="NZ_AP027081.1"/>
</dbReference>
<proteinExistence type="predicted"/>
<reference evidence="1" key="1">
    <citation type="journal article" date="2023" name="Int. J. Syst. Evol. Microbiol.">
        <title>Mesoterricola silvestris gen. nov., sp. nov., Mesoterricola sediminis sp. nov., Geothrix oryzae sp. nov., Geothrix edaphica sp. nov., Geothrix rubra sp. nov., and Geothrix limicola sp. nov., six novel members of Acidobacteriota isolated from soils.</title>
        <authorList>
            <person name="Itoh H."/>
            <person name="Sugisawa Y."/>
            <person name="Mise K."/>
            <person name="Xu Z."/>
            <person name="Kuniyasu M."/>
            <person name="Ushijima N."/>
            <person name="Kawano K."/>
            <person name="Kobayashi E."/>
            <person name="Shiratori Y."/>
            <person name="Masuda Y."/>
            <person name="Senoo K."/>
        </authorList>
    </citation>
    <scope>NUCLEOTIDE SEQUENCE</scope>
    <source>
        <strain evidence="1">W786</strain>
    </source>
</reference>
<evidence type="ECO:0000313" key="2">
    <source>
        <dbReference type="Proteomes" id="UP001228113"/>
    </source>
</evidence>
<dbReference type="Proteomes" id="UP001228113">
    <property type="component" value="Chromosome"/>
</dbReference>
<accession>A0AA48KF32</accession>
<gene>
    <name evidence="1" type="ORF">METESE_10010</name>
</gene>
<protein>
    <submittedName>
        <fullName evidence="1">Vanillic acid non-oxidative decarboxylation protein</fullName>
    </submittedName>
</protein>
<sequence>MICPRCESEKVELLVKSPVGNVWEMYICGTCTYSWRSTETPDKTDPKHYNAKFKINPAHIDKMLMIPPIPPLKG</sequence>
<dbReference type="KEGG" id="msea:METESE_10010"/>
<dbReference type="AlphaFoldDB" id="A0AA48KF32"/>
<evidence type="ECO:0000313" key="1">
    <source>
        <dbReference type="EMBL" id="BDU76043.1"/>
    </source>
</evidence>
<dbReference type="InterPro" id="IPR047707">
    <property type="entry name" value="VdcD-like"/>
</dbReference>
<organism evidence="1 2">
    <name type="scientific">Mesoterricola sediminis</name>
    <dbReference type="NCBI Taxonomy" id="2927980"/>
    <lineage>
        <taxon>Bacteria</taxon>
        <taxon>Pseudomonadati</taxon>
        <taxon>Acidobacteriota</taxon>
        <taxon>Holophagae</taxon>
        <taxon>Holophagales</taxon>
        <taxon>Holophagaceae</taxon>
        <taxon>Mesoterricola</taxon>
    </lineage>
</organism>
<dbReference type="NCBIfam" id="NF041205">
    <property type="entry name" value="VdcD"/>
    <property type="match status" value="1"/>
</dbReference>